<gene>
    <name evidence="3" type="ORF">SAMN04324258_2928</name>
</gene>
<dbReference type="PANTHER" id="PTHR21248:SF22">
    <property type="entry name" value="PHOSPHOLIPASE D"/>
    <property type="match status" value="1"/>
</dbReference>
<evidence type="ECO:0000256" key="1">
    <source>
        <dbReference type="SAM" id="Phobius"/>
    </source>
</evidence>
<evidence type="ECO:0000313" key="3">
    <source>
        <dbReference type="EMBL" id="SKC71242.1"/>
    </source>
</evidence>
<name>A0A1T5L5C8_9MICO</name>
<dbReference type="PANTHER" id="PTHR21248">
    <property type="entry name" value="CARDIOLIPIN SYNTHASE"/>
    <property type="match status" value="1"/>
</dbReference>
<keyword evidence="1" id="KW-1133">Transmembrane helix</keyword>
<dbReference type="EMBL" id="FUZQ01000005">
    <property type="protein sequence ID" value="SKC71242.1"/>
    <property type="molecule type" value="Genomic_DNA"/>
</dbReference>
<protein>
    <submittedName>
        <fullName evidence="3">Cardiolipin synthase</fullName>
    </submittedName>
</protein>
<dbReference type="Pfam" id="PF13091">
    <property type="entry name" value="PLDc_2"/>
    <property type="match status" value="2"/>
</dbReference>
<dbReference type="GO" id="GO:0032049">
    <property type="term" value="P:cardiolipin biosynthetic process"/>
    <property type="evidence" value="ECO:0007669"/>
    <property type="project" value="UniProtKB-ARBA"/>
</dbReference>
<reference evidence="3 4" key="1">
    <citation type="submission" date="2017-02" db="EMBL/GenBank/DDBJ databases">
        <authorList>
            <person name="Peterson S.W."/>
        </authorList>
    </citation>
    <scope>NUCLEOTIDE SEQUENCE [LARGE SCALE GENOMIC DNA]</scope>
    <source>
        <strain evidence="3 4">DSM 21481</strain>
    </source>
</reference>
<feature type="transmembrane region" description="Helical" evidence="1">
    <location>
        <begin position="30"/>
        <end position="52"/>
    </location>
</feature>
<evidence type="ECO:0000259" key="2">
    <source>
        <dbReference type="PROSITE" id="PS50035"/>
    </source>
</evidence>
<dbReference type="GO" id="GO:0030572">
    <property type="term" value="F:phosphatidyltransferase activity"/>
    <property type="evidence" value="ECO:0007669"/>
    <property type="project" value="UniProtKB-ARBA"/>
</dbReference>
<dbReference type="CDD" id="cd09110">
    <property type="entry name" value="PLDc_CLS_1"/>
    <property type="match status" value="1"/>
</dbReference>
<keyword evidence="4" id="KW-1185">Reference proteome</keyword>
<accession>A0A1T5L5C8</accession>
<keyword evidence="1" id="KW-0812">Transmembrane</keyword>
<evidence type="ECO:0000313" key="4">
    <source>
        <dbReference type="Proteomes" id="UP000189777"/>
    </source>
</evidence>
<dbReference type="CDD" id="cd09159">
    <property type="entry name" value="PLDc_ybhO_like_2"/>
    <property type="match status" value="1"/>
</dbReference>
<dbReference type="AlphaFoldDB" id="A0A1T5L5C8"/>
<feature type="domain" description="PLD phosphodiesterase" evidence="2">
    <location>
        <begin position="176"/>
        <end position="203"/>
    </location>
</feature>
<dbReference type="PROSITE" id="PS50035">
    <property type="entry name" value="PLD"/>
    <property type="match status" value="2"/>
</dbReference>
<dbReference type="InterPro" id="IPR001736">
    <property type="entry name" value="PLipase_D/transphosphatidylase"/>
</dbReference>
<dbReference type="Gene3D" id="3.30.870.10">
    <property type="entry name" value="Endonuclease Chain A"/>
    <property type="match status" value="2"/>
</dbReference>
<organism evidence="3 4">
    <name type="scientific">Krasilnikoviella flava</name>
    <dbReference type="NCBI Taxonomy" id="526729"/>
    <lineage>
        <taxon>Bacteria</taxon>
        <taxon>Bacillati</taxon>
        <taxon>Actinomycetota</taxon>
        <taxon>Actinomycetes</taxon>
        <taxon>Micrococcales</taxon>
        <taxon>Promicromonosporaceae</taxon>
        <taxon>Krasilnikoviella</taxon>
    </lineage>
</organism>
<sequence length="431" mass="48602">MATVRLVPPRFPRLRKPVRVQFDWPALRRYATRGAVLAAAVPVAAAATVMGLERFRRHQYPLDEPFPTAPPSSTEVEDTTATLYTYGADLYAGMLEAIRGAQREIFLETYIWKDDEVGRQFKQALVEASARGVSVYVVYDGFANLVISRRFYDLPGVHVLRFPAMRPGLLMLDVRRSGRDHRKILVVDDETAFVGGYNIGSLYATQWRDTHLRLTGPSAWELRNAFVDFWNRWRGPHLPVLQDVGSPLWLPGLRAARNAPSELVFPIRGIYLDAMDRACSHIYITQAYFIPDEDIQAGLLAAAARGVDVRVLVPERSNHVVADWLARGHYSTLLRGGVRIFLYQGAMIHAKTATIDGRWTTVGTANIDRLSLTGNYEINLEVVDNGLAAQLEDAFRMDQSNSRELTLAEWQHRHPLSKVAERLMSPLRPLL</sequence>
<dbReference type="SUPFAM" id="SSF56024">
    <property type="entry name" value="Phospholipase D/nuclease"/>
    <property type="match status" value="2"/>
</dbReference>
<proteinExistence type="predicted"/>
<dbReference type="Proteomes" id="UP000189777">
    <property type="component" value="Unassembled WGS sequence"/>
</dbReference>
<feature type="domain" description="PLD phosphodiesterase" evidence="2">
    <location>
        <begin position="344"/>
        <end position="371"/>
    </location>
</feature>
<dbReference type="SMART" id="SM00155">
    <property type="entry name" value="PLDc"/>
    <property type="match status" value="2"/>
</dbReference>
<dbReference type="STRING" id="526729.SAMN04324258_2928"/>
<dbReference type="InterPro" id="IPR025202">
    <property type="entry name" value="PLD-like_dom"/>
</dbReference>
<keyword evidence="1" id="KW-0472">Membrane</keyword>